<dbReference type="InterPro" id="IPR011010">
    <property type="entry name" value="DNA_brk_join_enz"/>
</dbReference>
<dbReference type="InterPro" id="IPR002104">
    <property type="entry name" value="Integrase_catalytic"/>
</dbReference>
<dbReference type="RefSeq" id="WP_145859723.1">
    <property type="nucleotide sequence ID" value="NZ_RPFW01000007.1"/>
</dbReference>
<name>A0A6P2BST6_9ACTN</name>
<protein>
    <submittedName>
        <fullName evidence="4">Site-specific integrase</fullName>
    </submittedName>
</protein>
<gene>
    <name evidence="4" type="ORF">EAS64_33955</name>
</gene>
<dbReference type="EMBL" id="RPFW01000007">
    <property type="protein sequence ID" value="TVZ01286.1"/>
    <property type="molecule type" value="Genomic_DNA"/>
</dbReference>
<comment type="caution">
    <text evidence="4">The sequence shown here is derived from an EMBL/GenBank/DDBJ whole genome shotgun (WGS) entry which is preliminary data.</text>
</comment>
<keyword evidence="2" id="KW-0233">DNA recombination</keyword>
<accession>A0A6P2BST6</accession>
<feature type="domain" description="Tyr recombinase" evidence="3">
    <location>
        <begin position="115"/>
        <end position="321"/>
    </location>
</feature>
<dbReference type="OrthoDB" id="1822491at2"/>
<dbReference type="CDD" id="cd00397">
    <property type="entry name" value="DNA_BRE_C"/>
    <property type="match status" value="1"/>
</dbReference>
<dbReference type="Proteomes" id="UP000460272">
    <property type="component" value="Unassembled WGS sequence"/>
</dbReference>
<dbReference type="Gene3D" id="1.10.150.130">
    <property type="match status" value="1"/>
</dbReference>
<dbReference type="InterPro" id="IPR010998">
    <property type="entry name" value="Integrase_recombinase_N"/>
</dbReference>
<dbReference type="SUPFAM" id="SSF56349">
    <property type="entry name" value="DNA breaking-rejoining enzymes"/>
    <property type="match status" value="1"/>
</dbReference>
<evidence type="ECO:0000259" key="3">
    <source>
        <dbReference type="PROSITE" id="PS51898"/>
    </source>
</evidence>
<dbReference type="GO" id="GO:0003677">
    <property type="term" value="F:DNA binding"/>
    <property type="evidence" value="ECO:0007669"/>
    <property type="project" value="UniProtKB-KW"/>
</dbReference>
<dbReference type="Pfam" id="PF00589">
    <property type="entry name" value="Phage_integrase"/>
    <property type="match status" value="1"/>
</dbReference>
<organism evidence="4 5">
    <name type="scientific">Trebonia kvetii</name>
    <dbReference type="NCBI Taxonomy" id="2480626"/>
    <lineage>
        <taxon>Bacteria</taxon>
        <taxon>Bacillati</taxon>
        <taxon>Actinomycetota</taxon>
        <taxon>Actinomycetes</taxon>
        <taxon>Streptosporangiales</taxon>
        <taxon>Treboniaceae</taxon>
        <taxon>Trebonia</taxon>
    </lineage>
</organism>
<proteinExistence type="predicted"/>
<sequence length="356" mass="40094">MTVTVKAALDEFMGVMAGQGYAKGTLARYKSALLGGDGFLAACQKTKGRNATMGQVDYTCVTAYFVMHKASAGARNNKLTSLRKFLEWAEKRRMLRPGFTAAGILEGQKYKKFTRTPKLYLPAADFGGLLDRAGDHHPRDRAVVALILYTLARQSEIKPITLARLHLDRLEIELYREKTRRWTVTGISTDLAAELDTWLTWYAEHTGCESVEQMFADHPDWYLTPGGEWGAHWRRMVPTKQLRAAEDLVKRSLWRNDRTGEGAHTLRRSGARALFLYLRDHIGHDGALVKVQAMLDHEDPKTTLIYVGLDQERDELNDWLKGHSMYGGSADRPASANSNVVQVAFGGQRRRIRNAN</sequence>
<keyword evidence="1" id="KW-0238">DNA-binding</keyword>
<dbReference type="AlphaFoldDB" id="A0A6P2BST6"/>
<dbReference type="InterPro" id="IPR013762">
    <property type="entry name" value="Integrase-like_cat_sf"/>
</dbReference>
<reference evidence="4 5" key="1">
    <citation type="submission" date="2018-11" db="EMBL/GenBank/DDBJ databases">
        <title>Trebonia kvetii gen.nov., sp.nov., a novel acidophilic actinobacterium, and proposal of the new actinobacterial family Treboniaceae fam. nov.</title>
        <authorList>
            <person name="Rapoport D."/>
            <person name="Sagova-Mareckova M."/>
            <person name="Sedlacek I."/>
            <person name="Provaznik J."/>
            <person name="Kralova S."/>
            <person name="Pavlinic D."/>
            <person name="Benes V."/>
            <person name="Kopecky J."/>
        </authorList>
    </citation>
    <scope>NUCLEOTIDE SEQUENCE [LARGE SCALE GENOMIC DNA]</scope>
    <source>
        <strain evidence="4 5">15Tr583</strain>
    </source>
</reference>
<evidence type="ECO:0000313" key="5">
    <source>
        <dbReference type="Proteomes" id="UP000460272"/>
    </source>
</evidence>
<evidence type="ECO:0000313" key="4">
    <source>
        <dbReference type="EMBL" id="TVZ01286.1"/>
    </source>
</evidence>
<dbReference type="PROSITE" id="PS51898">
    <property type="entry name" value="TYR_RECOMBINASE"/>
    <property type="match status" value="1"/>
</dbReference>
<dbReference type="GO" id="GO:0006310">
    <property type="term" value="P:DNA recombination"/>
    <property type="evidence" value="ECO:0007669"/>
    <property type="project" value="UniProtKB-KW"/>
</dbReference>
<evidence type="ECO:0000256" key="2">
    <source>
        <dbReference type="ARBA" id="ARBA00023172"/>
    </source>
</evidence>
<keyword evidence="5" id="KW-1185">Reference proteome</keyword>
<evidence type="ECO:0000256" key="1">
    <source>
        <dbReference type="ARBA" id="ARBA00023125"/>
    </source>
</evidence>
<dbReference type="Gene3D" id="1.10.443.10">
    <property type="entry name" value="Intergrase catalytic core"/>
    <property type="match status" value="1"/>
</dbReference>
<dbReference type="GO" id="GO:0015074">
    <property type="term" value="P:DNA integration"/>
    <property type="evidence" value="ECO:0007669"/>
    <property type="project" value="InterPro"/>
</dbReference>